<protein>
    <recommendedName>
        <fullName evidence="3">BrnT family toxin</fullName>
    </recommendedName>
</protein>
<name>A0A1Z4V6S8_9CYAN</name>
<dbReference type="InterPro" id="IPR007460">
    <property type="entry name" value="BrnT_toxin"/>
</dbReference>
<accession>A0A1Z4V6S8</accession>
<evidence type="ECO:0000313" key="1">
    <source>
        <dbReference type="EMBL" id="BAZ87144.1"/>
    </source>
</evidence>
<dbReference type="KEGG" id="dcm:NIES806_33620"/>
<organism evidence="1 2">
    <name type="scientific">Dolichospermum compactum NIES-806</name>
    <dbReference type="NCBI Taxonomy" id="1973481"/>
    <lineage>
        <taxon>Bacteria</taxon>
        <taxon>Bacillati</taxon>
        <taxon>Cyanobacteriota</taxon>
        <taxon>Cyanophyceae</taxon>
        <taxon>Nostocales</taxon>
        <taxon>Aphanizomenonaceae</taxon>
        <taxon>Dolichospermum</taxon>
        <taxon>Dolichospermum compactum</taxon>
    </lineage>
</organism>
<keyword evidence="2" id="KW-1185">Reference proteome</keyword>
<reference evidence="1 2" key="1">
    <citation type="submission" date="2017-06" db="EMBL/GenBank/DDBJ databases">
        <title>Genome sequencing of cyanobaciteial culture collection at National Institute for Environmental Studies (NIES).</title>
        <authorList>
            <person name="Hirose Y."/>
            <person name="Shimura Y."/>
            <person name="Fujisawa T."/>
            <person name="Nakamura Y."/>
            <person name="Kawachi M."/>
        </authorList>
    </citation>
    <scope>NUCLEOTIDE SEQUENCE [LARGE SCALE GENOMIC DNA]</scope>
    <source>
        <strain evidence="1 2">NIES-806</strain>
    </source>
</reference>
<proteinExistence type="predicted"/>
<dbReference type="RefSeq" id="WP_015212917.1">
    <property type="nucleotide sequence ID" value="NZ_AP018316.1"/>
</dbReference>
<dbReference type="OrthoDB" id="428036at2"/>
<dbReference type="AlphaFoldDB" id="A0A1Z4V6S8"/>
<dbReference type="EMBL" id="AP018316">
    <property type="protein sequence ID" value="BAZ87144.1"/>
    <property type="molecule type" value="Genomic_DNA"/>
</dbReference>
<dbReference type="InterPro" id="IPR038573">
    <property type="entry name" value="BrnT_sf"/>
</dbReference>
<dbReference type="Pfam" id="PF04365">
    <property type="entry name" value="BrnT_toxin"/>
    <property type="match status" value="1"/>
</dbReference>
<evidence type="ECO:0000313" key="2">
    <source>
        <dbReference type="Proteomes" id="UP000218702"/>
    </source>
</evidence>
<evidence type="ECO:0008006" key="3">
    <source>
        <dbReference type="Google" id="ProtNLM"/>
    </source>
</evidence>
<dbReference type="Gene3D" id="3.10.450.530">
    <property type="entry name" value="Ribonuclease toxin, BrnT, of type II toxin-antitoxin system"/>
    <property type="match status" value="1"/>
</dbReference>
<gene>
    <name evidence="1" type="ORF">NIES806_33620</name>
</gene>
<sequence length="99" mass="12049">MRYNFDWNPAKEKQNIRKHQINFRLASTVFRDQYQLSLYDEEHSDYEDRWITIGLDETGILRVVIHTFEQTDEDSCLIRIISARKATFNEQQYYQGRKL</sequence>
<dbReference type="Proteomes" id="UP000218702">
    <property type="component" value="Chromosome"/>
</dbReference>